<comment type="catalytic activity">
    <reaction evidence="12">
        <text>glucuronate acceptor + UDP-alpha-D-glucuronate = acceptor beta-D-glucuronoside + UDP + H(+)</text>
        <dbReference type="Rhea" id="RHEA:21032"/>
        <dbReference type="ChEBI" id="CHEBI:15378"/>
        <dbReference type="ChEBI" id="CHEBI:58052"/>
        <dbReference type="ChEBI" id="CHEBI:58223"/>
        <dbReference type="ChEBI" id="CHEBI:132367"/>
        <dbReference type="ChEBI" id="CHEBI:132368"/>
        <dbReference type="EC" id="2.4.1.17"/>
    </reaction>
</comment>
<keyword evidence="12" id="KW-0732">Signal</keyword>
<reference evidence="13" key="2">
    <citation type="submission" date="2014-07" db="EMBL/GenBank/DDBJ databases">
        <authorList>
            <person name="Hull J."/>
        </authorList>
    </citation>
    <scope>NUCLEOTIDE SEQUENCE</scope>
</reference>
<proteinExistence type="inferred from homology"/>
<evidence type="ECO:0000256" key="1">
    <source>
        <dbReference type="ARBA" id="ARBA00004240"/>
    </source>
</evidence>
<evidence type="ECO:0000256" key="2">
    <source>
        <dbReference type="ARBA" id="ARBA00009995"/>
    </source>
</evidence>
<evidence type="ECO:0000256" key="8">
    <source>
        <dbReference type="ARBA" id="ARBA00023136"/>
    </source>
</evidence>
<keyword evidence="5 12" id="KW-0812">Transmembrane</keyword>
<comment type="subcellular location">
    <subcellularLocation>
        <location evidence="10">Endomembrane system</location>
        <topology evidence="10">Single-pass type I membrane protein</topology>
    </subcellularLocation>
    <subcellularLocation>
        <location evidence="1">Endoplasmic reticulum</location>
    </subcellularLocation>
    <subcellularLocation>
        <location evidence="12">Membrane</location>
        <topology evidence="12">Single-pass membrane protein</topology>
    </subcellularLocation>
</comment>
<dbReference type="EC" id="2.4.1.17" evidence="12"/>
<sequence>MFFQVLLLLLWSVEGSQCLRILVYNPVSWRSHQFVFRGLIRGLGDKGHLVDFYTPLPMPDPPETVNQVKLHDALEEVLATVDVHEFENCWPLRNMEINYEATSFMIQKTAITGKAFTELLSSNRTYDIVITEFTLWSEPLSYLAHRFDALNVVFTPLLDHPWTNELAGLPDNPSYMMSFQSKTNGKSFAFYERLKNTFKTFSQIFGGHRQLATRGQEIADAIMRYEGWENRPKLSEMARDAALILLNTHPSMSYPYPRAPHVKEVGGMHITEPEPLPKDLQEFMDNSPEGVIYFSLGTNVDAKAQTEQVFDVLVNVFKTVNQKVLWKVGPGMPEVKENTKIKMQTWFPQQDILAHENLVLFITHGGLQSTVEAINYGVPILGMPIWFDQFKDIEFLTSTGMGLRLNFDNITEETLSWSINEIITNPRYREQAKKRQSMFRDRPMKPVDEAIYWIEYVARHGKVLQPASVHLPFYQLYLLDIIGTIIVGLLSTLYLVRKVVRSVSSLCYKNTVQKSKKNQ</sequence>
<dbReference type="EMBL" id="GBHO01025250">
    <property type="protein sequence ID" value="JAG18354.1"/>
    <property type="molecule type" value="Transcribed_RNA"/>
</dbReference>
<dbReference type="PROSITE" id="PS00375">
    <property type="entry name" value="UDPGT"/>
    <property type="match status" value="1"/>
</dbReference>
<evidence type="ECO:0000256" key="9">
    <source>
        <dbReference type="ARBA" id="ARBA00023180"/>
    </source>
</evidence>
<dbReference type="GO" id="GO:0015020">
    <property type="term" value="F:glucuronosyltransferase activity"/>
    <property type="evidence" value="ECO:0007669"/>
    <property type="project" value="UniProtKB-EC"/>
</dbReference>
<accession>A0A0A9XC95</accession>
<keyword evidence="4 11" id="KW-0808">Transferase</keyword>
<evidence type="ECO:0000256" key="3">
    <source>
        <dbReference type="ARBA" id="ARBA00022676"/>
    </source>
</evidence>
<evidence type="ECO:0000256" key="5">
    <source>
        <dbReference type="ARBA" id="ARBA00022692"/>
    </source>
</evidence>
<feature type="transmembrane region" description="Helical" evidence="12">
    <location>
        <begin position="474"/>
        <end position="496"/>
    </location>
</feature>
<evidence type="ECO:0000256" key="11">
    <source>
        <dbReference type="RuleBase" id="RU003718"/>
    </source>
</evidence>
<evidence type="ECO:0000313" key="15">
    <source>
        <dbReference type="EMBL" id="JAG56642.1"/>
    </source>
</evidence>
<evidence type="ECO:0000256" key="4">
    <source>
        <dbReference type="ARBA" id="ARBA00022679"/>
    </source>
</evidence>
<dbReference type="CDD" id="cd03784">
    <property type="entry name" value="GT1_Gtf-like"/>
    <property type="match status" value="1"/>
</dbReference>
<dbReference type="SUPFAM" id="SSF53756">
    <property type="entry name" value="UDP-Glycosyltransferase/glycogen phosphorylase"/>
    <property type="match status" value="1"/>
</dbReference>
<reference evidence="13" key="1">
    <citation type="journal article" date="2014" name="PLoS ONE">
        <title>Transcriptome-Based Identification of ABC Transporters in the Western Tarnished Plant Bug Lygus hesperus.</title>
        <authorList>
            <person name="Hull J.J."/>
            <person name="Chaney K."/>
            <person name="Geib S.M."/>
            <person name="Fabrick J.A."/>
            <person name="Brent C.S."/>
            <person name="Walsh D."/>
            <person name="Lavine L.C."/>
        </authorList>
    </citation>
    <scope>NUCLEOTIDE SEQUENCE</scope>
</reference>
<dbReference type="Gene3D" id="3.40.50.2000">
    <property type="entry name" value="Glycogen Phosphorylase B"/>
    <property type="match status" value="1"/>
</dbReference>
<comment type="similarity">
    <text evidence="2 11">Belongs to the UDP-glycosyltransferase family.</text>
</comment>
<organism evidence="13">
    <name type="scientific">Lygus hesperus</name>
    <name type="common">Western plant bug</name>
    <dbReference type="NCBI Taxonomy" id="30085"/>
    <lineage>
        <taxon>Eukaryota</taxon>
        <taxon>Metazoa</taxon>
        <taxon>Ecdysozoa</taxon>
        <taxon>Arthropoda</taxon>
        <taxon>Hexapoda</taxon>
        <taxon>Insecta</taxon>
        <taxon>Pterygota</taxon>
        <taxon>Neoptera</taxon>
        <taxon>Paraneoptera</taxon>
        <taxon>Hemiptera</taxon>
        <taxon>Heteroptera</taxon>
        <taxon>Panheteroptera</taxon>
        <taxon>Cimicomorpha</taxon>
        <taxon>Miridae</taxon>
        <taxon>Mirini</taxon>
        <taxon>Lygus</taxon>
    </lineage>
</organism>
<dbReference type="PANTHER" id="PTHR48043">
    <property type="entry name" value="EG:EG0003.4 PROTEIN-RELATED"/>
    <property type="match status" value="1"/>
</dbReference>
<keyword evidence="7 12" id="KW-1133">Transmembrane helix</keyword>
<name>A0A0A9XC95_LYGHE</name>
<feature type="signal peptide" evidence="12">
    <location>
        <begin position="1"/>
        <end position="18"/>
    </location>
</feature>
<dbReference type="EMBL" id="GBHO01025252">
    <property type="protein sequence ID" value="JAG18352.1"/>
    <property type="molecule type" value="Transcribed_RNA"/>
</dbReference>
<dbReference type="GO" id="GO:0016020">
    <property type="term" value="C:membrane"/>
    <property type="evidence" value="ECO:0007669"/>
    <property type="project" value="UniProtKB-SubCell"/>
</dbReference>
<gene>
    <name evidence="13" type="primary">UGT2B31_5</name>
    <name evidence="14" type="synonym">UGT2B31_4</name>
    <name evidence="14" type="ORF">CM83_71804</name>
    <name evidence="13" type="ORF">CM83_71805</name>
</gene>
<evidence type="ECO:0000256" key="10">
    <source>
        <dbReference type="ARBA" id="ARBA00046288"/>
    </source>
</evidence>
<keyword evidence="3 11" id="KW-0328">Glycosyltransferase</keyword>
<evidence type="ECO:0000256" key="12">
    <source>
        <dbReference type="RuleBase" id="RU362059"/>
    </source>
</evidence>
<reference evidence="15" key="3">
    <citation type="submission" date="2014-09" db="EMBL/GenBank/DDBJ databases">
        <authorList>
            <person name="Magalhaes I.L.F."/>
            <person name="Oliveira U."/>
            <person name="Santos F.R."/>
            <person name="Vidigal T.H.D.A."/>
            <person name="Brescovit A.D."/>
            <person name="Santos A.J."/>
        </authorList>
    </citation>
    <scope>NUCLEOTIDE SEQUENCE</scope>
</reference>
<dbReference type="FunFam" id="3.40.50.2000:FF:000050">
    <property type="entry name" value="UDP-glucuronosyltransferase"/>
    <property type="match status" value="1"/>
</dbReference>
<dbReference type="GO" id="GO:0005783">
    <property type="term" value="C:endoplasmic reticulum"/>
    <property type="evidence" value="ECO:0007669"/>
    <property type="project" value="UniProtKB-SubCell"/>
</dbReference>
<dbReference type="EMBL" id="GBRD01009179">
    <property type="protein sequence ID" value="JAG56642.1"/>
    <property type="molecule type" value="Transcribed_RNA"/>
</dbReference>
<keyword evidence="6" id="KW-0256">Endoplasmic reticulum</keyword>
<dbReference type="InterPro" id="IPR050271">
    <property type="entry name" value="UDP-glycosyltransferase"/>
</dbReference>
<dbReference type="PANTHER" id="PTHR48043:SF159">
    <property type="entry name" value="EG:EG0003.4 PROTEIN-RELATED"/>
    <property type="match status" value="1"/>
</dbReference>
<dbReference type="InterPro" id="IPR035595">
    <property type="entry name" value="UDP_glycos_trans_CS"/>
</dbReference>
<dbReference type="AlphaFoldDB" id="A0A0A9XC95"/>
<evidence type="ECO:0000313" key="13">
    <source>
        <dbReference type="EMBL" id="JAG18352.1"/>
    </source>
</evidence>
<protein>
    <recommendedName>
        <fullName evidence="12">UDP-glucuronosyltransferase</fullName>
        <ecNumber evidence="12">2.4.1.17</ecNumber>
    </recommendedName>
</protein>
<feature type="chain" id="PRO_5015017819" description="UDP-glucuronosyltransferase" evidence="12">
    <location>
        <begin position="19"/>
        <end position="519"/>
    </location>
</feature>
<dbReference type="EMBL" id="GBRD01009178">
    <property type="protein sequence ID" value="JAG56643.1"/>
    <property type="molecule type" value="Transcribed_RNA"/>
</dbReference>
<dbReference type="InterPro" id="IPR002213">
    <property type="entry name" value="UDP_glucos_trans"/>
</dbReference>
<evidence type="ECO:0000256" key="7">
    <source>
        <dbReference type="ARBA" id="ARBA00022989"/>
    </source>
</evidence>
<evidence type="ECO:0000313" key="14">
    <source>
        <dbReference type="EMBL" id="JAG18354.1"/>
    </source>
</evidence>
<dbReference type="Pfam" id="PF00201">
    <property type="entry name" value="UDPGT"/>
    <property type="match status" value="1"/>
</dbReference>
<keyword evidence="8 12" id="KW-0472">Membrane</keyword>
<evidence type="ECO:0000256" key="6">
    <source>
        <dbReference type="ARBA" id="ARBA00022824"/>
    </source>
</evidence>
<keyword evidence="9" id="KW-0325">Glycoprotein</keyword>